<reference evidence="2 3" key="1">
    <citation type="submission" date="2021-04" db="EMBL/GenBank/DDBJ databases">
        <title>novel species isolated from subtropical streams in China.</title>
        <authorList>
            <person name="Lu H."/>
        </authorList>
    </citation>
    <scope>NUCLEOTIDE SEQUENCE [LARGE SCALE GENOMIC DNA]</scope>
    <source>
        <strain evidence="2 3">BYS107W</strain>
    </source>
</reference>
<keyword evidence="1" id="KW-0812">Transmembrane</keyword>
<evidence type="ECO:0000313" key="2">
    <source>
        <dbReference type="EMBL" id="MBR7746285.1"/>
    </source>
</evidence>
<dbReference type="InterPro" id="IPR008407">
    <property type="entry name" value="Brnchd-chn_aa_trnsp_AzlD"/>
</dbReference>
<keyword evidence="3" id="KW-1185">Reference proteome</keyword>
<dbReference type="EMBL" id="JAGSPM010000003">
    <property type="protein sequence ID" value="MBR7746285.1"/>
    <property type="molecule type" value="Genomic_DNA"/>
</dbReference>
<dbReference type="AlphaFoldDB" id="A0A941I2U4"/>
<name>A0A941I2U4_9BURK</name>
<comment type="caution">
    <text evidence="2">The sequence shown here is derived from an EMBL/GenBank/DDBJ whole genome shotgun (WGS) entry which is preliminary data.</text>
</comment>
<accession>A0A941I2U4</accession>
<dbReference type="RefSeq" id="WP_212683634.1">
    <property type="nucleotide sequence ID" value="NZ_JAGSPM010000003.1"/>
</dbReference>
<proteinExistence type="predicted"/>
<sequence length="107" mass="12258">MSDLEIWMVIILLTVATVIDRSAFWVVGHHINLPKRVQEALRYAPSCALAAIVVPDFFINDNQIVTSWHNPKLIAGVAASFFYLWKKDMLLTIIFGMSVFTLIRLYF</sequence>
<keyword evidence="1" id="KW-1133">Transmembrane helix</keyword>
<feature type="transmembrane region" description="Helical" evidence="1">
    <location>
        <begin position="40"/>
        <end position="59"/>
    </location>
</feature>
<feature type="transmembrane region" description="Helical" evidence="1">
    <location>
        <begin position="6"/>
        <end position="28"/>
    </location>
</feature>
<organism evidence="2 3">
    <name type="scientific">Undibacterium baiyunense</name>
    <dbReference type="NCBI Taxonomy" id="2828731"/>
    <lineage>
        <taxon>Bacteria</taxon>
        <taxon>Pseudomonadati</taxon>
        <taxon>Pseudomonadota</taxon>
        <taxon>Betaproteobacteria</taxon>
        <taxon>Burkholderiales</taxon>
        <taxon>Oxalobacteraceae</taxon>
        <taxon>Undibacterium</taxon>
    </lineage>
</organism>
<feature type="transmembrane region" description="Helical" evidence="1">
    <location>
        <begin position="89"/>
        <end position="106"/>
    </location>
</feature>
<gene>
    <name evidence="2" type="ORF">KDM92_06795</name>
</gene>
<evidence type="ECO:0000313" key="3">
    <source>
        <dbReference type="Proteomes" id="UP000680158"/>
    </source>
</evidence>
<protein>
    <submittedName>
        <fullName evidence="2">AzlD domain-containing protein</fullName>
    </submittedName>
</protein>
<evidence type="ECO:0000256" key="1">
    <source>
        <dbReference type="SAM" id="Phobius"/>
    </source>
</evidence>
<dbReference type="Proteomes" id="UP000680158">
    <property type="component" value="Unassembled WGS sequence"/>
</dbReference>
<keyword evidence="1" id="KW-0472">Membrane</keyword>
<dbReference type="Pfam" id="PF05437">
    <property type="entry name" value="AzlD"/>
    <property type="match status" value="1"/>
</dbReference>